<evidence type="ECO:0000256" key="1">
    <source>
        <dbReference type="SAM" id="Phobius"/>
    </source>
</evidence>
<dbReference type="EMBL" id="LAZR01001492">
    <property type="protein sequence ID" value="KKN43746.1"/>
    <property type="molecule type" value="Genomic_DNA"/>
</dbReference>
<feature type="transmembrane region" description="Helical" evidence="1">
    <location>
        <begin position="6"/>
        <end position="31"/>
    </location>
</feature>
<protein>
    <submittedName>
        <fullName evidence="2">Uncharacterized protein</fullName>
    </submittedName>
</protein>
<accession>A0A0F9T418</accession>
<keyword evidence="1" id="KW-0472">Membrane</keyword>
<proteinExistence type="predicted"/>
<keyword evidence="1" id="KW-0812">Transmembrane</keyword>
<dbReference type="AlphaFoldDB" id="A0A0F9T418"/>
<reference evidence="2" key="1">
    <citation type="journal article" date="2015" name="Nature">
        <title>Complex archaea that bridge the gap between prokaryotes and eukaryotes.</title>
        <authorList>
            <person name="Spang A."/>
            <person name="Saw J.H."/>
            <person name="Jorgensen S.L."/>
            <person name="Zaremba-Niedzwiedzka K."/>
            <person name="Martijn J."/>
            <person name="Lind A.E."/>
            <person name="van Eijk R."/>
            <person name="Schleper C."/>
            <person name="Guy L."/>
            <person name="Ettema T.J."/>
        </authorList>
    </citation>
    <scope>NUCLEOTIDE SEQUENCE</scope>
</reference>
<keyword evidence="1" id="KW-1133">Transmembrane helix</keyword>
<feature type="transmembrane region" description="Helical" evidence="1">
    <location>
        <begin position="43"/>
        <end position="67"/>
    </location>
</feature>
<feature type="transmembrane region" description="Helical" evidence="1">
    <location>
        <begin position="87"/>
        <end position="117"/>
    </location>
</feature>
<gene>
    <name evidence="2" type="ORF">LCGC14_0700280</name>
</gene>
<evidence type="ECO:0000313" key="2">
    <source>
        <dbReference type="EMBL" id="KKN43746.1"/>
    </source>
</evidence>
<feature type="non-terminal residue" evidence="2">
    <location>
        <position position="118"/>
    </location>
</feature>
<organism evidence="2">
    <name type="scientific">marine sediment metagenome</name>
    <dbReference type="NCBI Taxonomy" id="412755"/>
    <lineage>
        <taxon>unclassified sequences</taxon>
        <taxon>metagenomes</taxon>
        <taxon>ecological metagenomes</taxon>
    </lineage>
</organism>
<comment type="caution">
    <text evidence="2">The sequence shown here is derived from an EMBL/GenBank/DDBJ whole genome shotgun (WGS) entry which is preliminary data.</text>
</comment>
<sequence length="118" mass="12800">MAIFTISGILGILGAAVTAVASGAGFLANIATIPFALAGNNRTLALVMYWIIFAIDAFIIVRITSAVLQPFYDIFGIEGVELGFTSIYLMVINIFTGFIFGWFFVPFHLFLIVTIILV</sequence>
<name>A0A0F9T418_9ZZZZ</name>